<accession>A0A0L7LU78</accession>
<dbReference type="InterPro" id="IPR016024">
    <property type="entry name" value="ARM-type_fold"/>
</dbReference>
<dbReference type="GO" id="GO:0000339">
    <property type="term" value="F:RNA cap binding"/>
    <property type="evidence" value="ECO:0007669"/>
    <property type="project" value="InterPro"/>
</dbReference>
<reference evidence="2 3" key="1">
    <citation type="journal article" date="2015" name="Genome Biol. Evol.">
        <title>The genome of winter moth (Operophtera brumata) provides a genomic perspective on sexual dimorphism and phenology.</title>
        <authorList>
            <person name="Derks M.F."/>
            <person name="Smit S."/>
            <person name="Salis L."/>
            <person name="Schijlen E."/>
            <person name="Bossers A."/>
            <person name="Mateman C."/>
            <person name="Pijl A.S."/>
            <person name="de Ridder D."/>
            <person name="Groenen M.A."/>
            <person name="Visser M.E."/>
            <person name="Megens H.J."/>
        </authorList>
    </citation>
    <scope>NUCLEOTIDE SEQUENCE [LARGE SCALE GENOMIC DNA]</scope>
    <source>
        <strain evidence="2">WM2013NL</strain>
        <tissue evidence="2">Head and thorax</tissue>
    </source>
</reference>
<dbReference type="InterPro" id="IPR015174">
    <property type="entry name" value="MIF4G-like_typ-2"/>
</dbReference>
<keyword evidence="3" id="KW-1185">Reference proteome</keyword>
<dbReference type="GO" id="GO:0005634">
    <property type="term" value="C:nucleus"/>
    <property type="evidence" value="ECO:0007669"/>
    <property type="project" value="TreeGrafter"/>
</dbReference>
<proteinExistence type="predicted"/>
<dbReference type="SUPFAM" id="SSF48371">
    <property type="entry name" value="ARM repeat"/>
    <property type="match status" value="1"/>
</dbReference>
<evidence type="ECO:0000259" key="1">
    <source>
        <dbReference type="Pfam" id="PF09090"/>
    </source>
</evidence>
<dbReference type="InterPro" id="IPR027159">
    <property type="entry name" value="CBP80"/>
</dbReference>
<dbReference type="PANTHER" id="PTHR12412:SF2">
    <property type="entry name" value="NUCLEAR CAP-BINDING PROTEIN SUBUNIT 1"/>
    <property type="match status" value="1"/>
</dbReference>
<dbReference type="PANTHER" id="PTHR12412">
    <property type="entry name" value="CAP BINDING PROTEIN"/>
    <property type="match status" value="1"/>
</dbReference>
<gene>
    <name evidence="2" type="ORF">OBRU01_00722</name>
</gene>
<dbReference type="STRING" id="104452.A0A0L7LU78"/>
<organism evidence="2 3">
    <name type="scientific">Operophtera brumata</name>
    <name type="common">Winter moth</name>
    <name type="synonym">Phalaena brumata</name>
    <dbReference type="NCBI Taxonomy" id="104452"/>
    <lineage>
        <taxon>Eukaryota</taxon>
        <taxon>Metazoa</taxon>
        <taxon>Ecdysozoa</taxon>
        <taxon>Arthropoda</taxon>
        <taxon>Hexapoda</taxon>
        <taxon>Insecta</taxon>
        <taxon>Pterygota</taxon>
        <taxon>Neoptera</taxon>
        <taxon>Endopterygota</taxon>
        <taxon>Lepidoptera</taxon>
        <taxon>Glossata</taxon>
        <taxon>Ditrysia</taxon>
        <taxon>Geometroidea</taxon>
        <taxon>Geometridae</taxon>
        <taxon>Larentiinae</taxon>
        <taxon>Operophtera</taxon>
    </lineage>
</organism>
<dbReference type="GO" id="GO:0006406">
    <property type="term" value="P:mRNA export from nucleus"/>
    <property type="evidence" value="ECO:0007669"/>
    <property type="project" value="InterPro"/>
</dbReference>
<dbReference type="Gene3D" id="1.25.40.180">
    <property type="match status" value="1"/>
</dbReference>
<comment type="caution">
    <text evidence="2">The sequence shown here is derived from an EMBL/GenBank/DDBJ whole genome shotgun (WGS) entry which is preliminary data.</text>
</comment>
<protein>
    <submittedName>
        <fullName evidence="2">Nuclear cap-binding protein subunit 1</fullName>
    </submittedName>
</protein>
<dbReference type="GO" id="GO:0005846">
    <property type="term" value="C:nuclear cap binding complex"/>
    <property type="evidence" value="ECO:0007669"/>
    <property type="project" value="InterPro"/>
</dbReference>
<dbReference type="Proteomes" id="UP000037510">
    <property type="component" value="Unassembled WGS sequence"/>
</dbReference>
<evidence type="ECO:0000313" key="2">
    <source>
        <dbReference type="EMBL" id="KOB78934.1"/>
    </source>
</evidence>
<dbReference type="EMBL" id="JTDY01000091">
    <property type="protein sequence ID" value="KOB78934.1"/>
    <property type="molecule type" value="Genomic_DNA"/>
</dbReference>
<dbReference type="Pfam" id="PF09090">
    <property type="entry name" value="MIF4G_like_2"/>
    <property type="match status" value="1"/>
</dbReference>
<dbReference type="AlphaFoldDB" id="A0A0L7LU78"/>
<dbReference type="GO" id="GO:0000184">
    <property type="term" value="P:nuclear-transcribed mRNA catabolic process, nonsense-mediated decay"/>
    <property type="evidence" value="ECO:0007669"/>
    <property type="project" value="TreeGrafter"/>
</dbReference>
<evidence type="ECO:0000313" key="3">
    <source>
        <dbReference type="Proteomes" id="UP000037510"/>
    </source>
</evidence>
<sequence length="72" mass="8518">MILSEHLVRCDTDAREYETHWYNATVGRLRQVFLCHHEQVQKYSSTLETLLFTQDLDPHVLDVFHQFVALTA</sequence>
<name>A0A0L7LU78_OPEBR</name>
<feature type="domain" description="MIF4G-like type 2" evidence="1">
    <location>
        <begin position="1"/>
        <end position="42"/>
    </location>
</feature>
<dbReference type="GO" id="GO:0003729">
    <property type="term" value="F:mRNA binding"/>
    <property type="evidence" value="ECO:0007669"/>
    <property type="project" value="TreeGrafter"/>
</dbReference>